<dbReference type="Gene3D" id="1.10.8.350">
    <property type="entry name" value="Bacterial muramidase"/>
    <property type="match status" value="1"/>
</dbReference>
<keyword evidence="4" id="KW-0472">Membrane</keyword>
<dbReference type="NCBIfam" id="TIGR02283">
    <property type="entry name" value="MltB_2"/>
    <property type="match status" value="1"/>
</dbReference>
<dbReference type="GO" id="GO:0009253">
    <property type="term" value="P:peptidoglycan catabolic process"/>
    <property type="evidence" value="ECO:0007669"/>
    <property type="project" value="TreeGrafter"/>
</dbReference>
<organism evidence="4 5">
    <name type="scientific">Roseibium aggregatum (strain ATCC 25650 / DSM 13394 / JCM 20685 / NBRC 16684 / NCIMB 2208 / IAM 12614 / B1)</name>
    <name type="common">Stappia aggregata</name>
    <dbReference type="NCBI Taxonomy" id="384765"/>
    <lineage>
        <taxon>Bacteria</taxon>
        <taxon>Pseudomonadati</taxon>
        <taxon>Pseudomonadota</taxon>
        <taxon>Alphaproteobacteria</taxon>
        <taxon>Hyphomicrobiales</taxon>
        <taxon>Stappiaceae</taxon>
        <taxon>Roseibium</taxon>
    </lineage>
</organism>
<dbReference type="PANTHER" id="PTHR30163">
    <property type="entry name" value="MEMBRANE-BOUND LYTIC MUREIN TRANSGLYCOSYLASE B"/>
    <property type="match status" value="1"/>
</dbReference>
<dbReference type="Proteomes" id="UP000004848">
    <property type="component" value="Unassembled WGS sequence"/>
</dbReference>
<name>A0NTP6_ROSAI</name>
<feature type="chain" id="PRO_5002628187" evidence="1">
    <location>
        <begin position="47"/>
        <end position="416"/>
    </location>
</feature>
<dbReference type="InterPro" id="IPR002477">
    <property type="entry name" value="Peptidoglycan-bd-like"/>
</dbReference>
<dbReference type="InterPro" id="IPR031304">
    <property type="entry name" value="SLT_2"/>
</dbReference>
<keyword evidence="1" id="KW-0732">Signal</keyword>
<dbReference type="eggNOG" id="COG2951">
    <property type="taxonomic scope" value="Bacteria"/>
</dbReference>
<evidence type="ECO:0000313" key="4">
    <source>
        <dbReference type="EMBL" id="EAV43805.1"/>
    </source>
</evidence>
<sequence length="416" mass="45323">MADFSGFGLLLRLTTGFFMTSRLRFTPKLAATALAGFWLATAPAQAQQCGGDFRQFLAGVKQEALAKGLSANAADQTLAGAQVDRKVLSRDRAQGVFKMTFLDFSQRVISGYRMKNGAANMKKYANVFQHTESEYGVPAPVITAFWALETDFGAVQGDFNTVNALATLAHDCRRPELFRPQLIAAIEMVQHGDLDPRTTTGAWAGEIGMVQMLPEDIIKFGRDGDGDGHVKLKESAADAILTAGAFIQHLGWRRGEPWLQEVKVTQNLNWAESGLDKTKTGAQWAALGVQPRWGQIAGNLPASLLLPQGRKGPAFLAYPNYNIYLEWNQSFVYTTTAAYFATRLAGAPVYTQGNPDPGLDDAQMRQLQSKLSSMGYDVGKIDGILGSGTRNAVQQVQQKLGMPADAWPTPELLNRL</sequence>
<dbReference type="InterPro" id="IPR023346">
    <property type="entry name" value="Lysozyme-like_dom_sf"/>
</dbReference>
<dbReference type="Pfam" id="PF13406">
    <property type="entry name" value="SLT_2"/>
    <property type="match status" value="1"/>
</dbReference>
<feature type="domain" description="Transglycosylase SLT" evidence="3">
    <location>
        <begin position="53"/>
        <end position="341"/>
    </location>
</feature>
<evidence type="ECO:0000259" key="3">
    <source>
        <dbReference type="Pfam" id="PF13406"/>
    </source>
</evidence>
<dbReference type="PANTHER" id="PTHR30163:SF8">
    <property type="entry name" value="LYTIC MUREIN TRANSGLYCOSYLASE"/>
    <property type="match status" value="1"/>
</dbReference>
<protein>
    <submittedName>
        <fullName evidence="4">Putative transglycosylase transmembrane protein</fullName>
    </submittedName>
</protein>
<evidence type="ECO:0000256" key="1">
    <source>
        <dbReference type="SAM" id="SignalP"/>
    </source>
</evidence>
<evidence type="ECO:0000259" key="2">
    <source>
        <dbReference type="Pfam" id="PF01471"/>
    </source>
</evidence>
<dbReference type="InterPro" id="IPR011970">
    <property type="entry name" value="MltB_2"/>
</dbReference>
<feature type="domain" description="Peptidoglycan binding-like" evidence="2">
    <location>
        <begin position="362"/>
        <end position="416"/>
    </location>
</feature>
<dbReference type="eggNOG" id="COG3409">
    <property type="taxonomic scope" value="Bacteria"/>
</dbReference>
<accession>A0NTP6</accession>
<keyword evidence="4" id="KW-0812">Transmembrane</keyword>
<dbReference type="InterPro" id="IPR036365">
    <property type="entry name" value="PGBD-like_sf"/>
</dbReference>
<proteinExistence type="predicted"/>
<dbReference type="InterPro" id="IPR043426">
    <property type="entry name" value="MltB-like"/>
</dbReference>
<dbReference type="InterPro" id="IPR036366">
    <property type="entry name" value="PGBDSf"/>
</dbReference>
<dbReference type="AlphaFoldDB" id="A0NTP6"/>
<evidence type="ECO:0000313" key="5">
    <source>
        <dbReference type="Proteomes" id="UP000004848"/>
    </source>
</evidence>
<dbReference type="Gene3D" id="1.10.530.10">
    <property type="match status" value="1"/>
</dbReference>
<dbReference type="Pfam" id="PF01471">
    <property type="entry name" value="PG_binding_1"/>
    <property type="match status" value="1"/>
</dbReference>
<comment type="caution">
    <text evidence="4">The sequence shown here is derived from an EMBL/GenBank/DDBJ whole genome shotgun (WGS) entry which is preliminary data.</text>
</comment>
<dbReference type="Gene3D" id="1.10.101.10">
    <property type="entry name" value="PGBD-like superfamily/PGBD"/>
    <property type="match status" value="1"/>
</dbReference>
<dbReference type="SUPFAM" id="SSF47090">
    <property type="entry name" value="PGBD-like"/>
    <property type="match status" value="1"/>
</dbReference>
<gene>
    <name evidence="4" type="ORF">SIAM614_11793</name>
</gene>
<dbReference type="SUPFAM" id="SSF53955">
    <property type="entry name" value="Lysozyme-like"/>
    <property type="match status" value="1"/>
</dbReference>
<feature type="signal peptide" evidence="1">
    <location>
        <begin position="1"/>
        <end position="46"/>
    </location>
</feature>
<dbReference type="EMBL" id="AAUW01000008">
    <property type="protein sequence ID" value="EAV43805.1"/>
    <property type="molecule type" value="Genomic_DNA"/>
</dbReference>
<reference evidence="4 5" key="1">
    <citation type="submission" date="2006-05" db="EMBL/GenBank/DDBJ databases">
        <authorList>
            <person name="King G."/>
            <person name="Ferriera S."/>
            <person name="Johnson J."/>
            <person name="Kravitz S."/>
            <person name="Beeson K."/>
            <person name="Sutton G."/>
            <person name="Rogers Y.-H."/>
            <person name="Friedman R."/>
            <person name="Frazier M."/>
            <person name="Venter J.C."/>
        </authorList>
    </citation>
    <scope>NUCLEOTIDE SEQUENCE [LARGE SCALE GENOMIC DNA]</scope>
    <source>
        <strain evidence="5">ATCC 25650 / DSM 13394 / JCM 20685 / NBRC 16684 / NCIMB 2208 / IAM 12614 / B1</strain>
    </source>
</reference>
<dbReference type="GO" id="GO:0008933">
    <property type="term" value="F:peptidoglycan lytic transglycosylase activity"/>
    <property type="evidence" value="ECO:0007669"/>
    <property type="project" value="TreeGrafter"/>
</dbReference>